<gene>
    <name evidence="1" type="ORF">DEO72_LG5g2537</name>
</gene>
<accession>A0A4D6M107</accession>
<name>A0A4D6M107_VIGUN</name>
<reference evidence="1 2" key="1">
    <citation type="submission" date="2019-04" db="EMBL/GenBank/DDBJ databases">
        <title>An improved genome assembly and genetic linkage map for asparagus bean, Vigna unguiculata ssp. sesquipedialis.</title>
        <authorList>
            <person name="Xia Q."/>
            <person name="Zhang R."/>
            <person name="Dong Y."/>
        </authorList>
    </citation>
    <scope>NUCLEOTIDE SEQUENCE [LARGE SCALE GENOMIC DNA]</scope>
    <source>
        <tissue evidence="1">Leaf</tissue>
    </source>
</reference>
<dbReference type="EMBL" id="CP039349">
    <property type="protein sequence ID" value="QCD94453.1"/>
    <property type="molecule type" value="Genomic_DNA"/>
</dbReference>
<keyword evidence="2" id="KW-1185">Reference proteome</keyword>
<evidence type="ECO:0000313" key="2">
    <source>
        <dbReference type="Proteomes" id="UP000501690"/>
    </source>
</evidence>
<dbReference type="AlphaFoldDB" id="A0A4D6M107"/>
<dbReference type="Proteomes" id="UP000501690">
    <property type="component" value="Linkage Group LG5"/>
</dbReference>
<organism evidence="1 2">
    <name type="scientific">Vigna unguiculata</name>
    <name type="common">Cowpea</name>
    <dbReference type="NCBI Taxonomy" id="3917"/>
    <lineage>
        <taxon>Eukaryota</taxon>
        <taxon>Viridiplantae</taxon>
        <taxon>Streptophyta</taxon>
        <taxon>Embryophyta</taxon>
        <taxon>Tracheophyta</taxon>
        <taxon>Spermatophyta</taxon>
        <taxon>Magnoliopsida</taxon>
        <taxon>eudicotyledons</taxon>
        <taxon>Gunneridae</taxon>
        <taxon>Pentapetalae</taxon>
        <taxon>rosids</taxon>
        <taxon>fabids</taxon>
        <taxon>Fabales</taxon>
        <taxon>Fabaceae</taxon>
        <taxon>Papilionoideae</taxon>
        <taxon>50 kb inversion clade</taxon>
        <taxon>NPAAA clade</taxon>
        <taxon>indigoferoid/millettioid clade</taxon>
        <taxon>Phaseoleae</taxon>
        <taxon>Vigna</taxon>
    </lineage>
</organism>
<proteinExistence type="predicted"/>
<sequence>MGAYKHSNNFVVNLAQAKELLLRRQEPLVQAKSSRLGEIEIKDIMKVREFSLKRGLLA</sequence>
<evidence type="ECO:0000313" key="1">
    <source>
        <dbReference type="EMBL" id="QCD94453.1"/>
    </source>
</evidence>
<protein>
    <submittedName>
        <fullName evidence="1">Uncharacterized protein</fullName>
    </submittedName>
</protein>